<dbReference type="SMART" id="SM00364">
    <property type="entry name" value="LRR_BAC"/>
    <property type="match status" value="5"/>
</dbReference>
<dbReference type="PROSITE" id="PS51450">
    <property type="entry name" value="LRR"/>
    <property type="match status" value="1"/>
</dbReference>
<protein>
    <submittedName>
        <fullName evidence="3">Leucine rich repeat containing 69</fullName>
    </submittedName>
</protein>
<name>A0A3Q2QR45_FUNHE</name>
<dbReference type="Proteomes" id="UP000265000">
    <property type="component" value="Unplaced"/>
</dbReference>
<reference evidence="3" key="1">
    <citation type="submission" date="2025-08" db="UniProtKB">
        <authorList>
            <consortium name="Ensembl"/>
        </authorList>
    </citation>
    <scope>IDENTIFICATION</scope>
</reference>
<dbReference type="AlphaFoldDB" id="A0A3Q2QR45"/>
<dbReference type="CTD" id="100130742"/>
<dbReference type="PANTHER" id="PTHR48051">
    <property type="match status" value="1"/>
</dbReference>
<dbReference type="Gene3D" id="3.80.10.10">
    <property type="entry name" value="Ribonuclease Inhibitor"/>
    <property type="match status" value="2"/>
</dbReference>
<dbReference type="PANTHER" id="PTHR48051:SF57">
    <property type="entry name" value="LEUCINE RICH REPEAT CONTAINING 30"/>
    <property type="match status" value="1"/>
</dbReference>
<dbReference type="InterPro" id="IPR032675">
    <property type="entry name" value="LRR_dom_sf"/>
</dbReference>
<dbReference type="InterPro" id="IPR001611">
    <property type="entry name" value="Leu-rich_rpt"/>
</dbReference>
<dbReference type="GeneTree" id="ENSGT00940000164558"/>
<dbReference type="Pfam" id="PF00560">
    <property type="entry name" value="LRR_1"/>
    <property type="match status" value="1"/>
</dbReference>
<dbReference type="GO" id="GO:0005737">
    <property type="term" value="C:cytoplasm"/>
    <property type="evidence" value="ECO:0007669"/>
    <property type="project" value="TreeGrafter"/>
</dbReference>
<evidence type="ECO:0000256" key="1">
    <source>
        <dbReference type="ARBA" id="ARBA00022614"/>
    </source>
</evidence>
<dbReference type="InterPro" id="IPR003591">
    <property type="entry name" value="Leu-rich_rpt_typical-subtyp"/>
</dbReference>
<evidence type="ECO:0000313" key="3">
    <source>
        <dbReference type="Ensembl" id="ENSFHEP00000029307.1"/>
    </source>
</evidence>
<dbReference type="Ensembl" id="ENSFHET00000019766.1">
    <property type="protein sequence ID" value="ENSFHEP00000029307.1"/>
    <property type="gene ID" value="ENSFHEG00000013950.1"/>
</dbReference>
<reference evidence="3" key="2">
    <citation type="submission" date="2025-09" db="UniProtKB">
        <authorList>
            <consortium name="Ensembl"/>
        </authorList>
    </citation>
    <scope>IDENTIFICATION</scope>
</reference>
<keyword evidence="2" id="KW-0677">Repeat</keyword>
<dbReference type="InterPro" id="IPR050216">
    <property type="entry name" value="LRR_domain-containing"/>
</dbReference>
<keyword evidence="1" id="KW-0433">Leucine-rich repeat</keyword>
<organism evidence="3 4">
    <name type="scientific">Fundulus heteroclitus</name>
    <name type="common">Killifish</name>
    <name type="synonym">Mummichog</name>
    <dbReference type="NCBI Taxonomy" id="8078"/>
    <lineage>
        <taxon>Eukaryota</taxon>
        <taxon>Metazoa</taxon>
        <taxon>Chordata</taxon>
        <taxon>Craniata</taxon>
        <taxon>Vertebrata</taxon>
        <taxon>Euteleostomi</taxon>
        <taxon>Actinopterygii</taxon>
        <taxon>Neopterygii</taxon>
        <taxon>Teleostei</taxon>
        <taxon>Neoteleostei</taxon>
        <taxon>Acanthomorphata</taxon>
        <taxon>Ovalentaria</taxon>
        <taxon>Atherinomorphae</taxon>
        <taxon>Cyprinodontiformes</taxon>
        <taxon>Fundulidae</taxon>
        <taxon>Fundulus</taxon>
    </lineage>
</organism>
<dbReference type="OrthoDB" id="660555at2759"/>
<evidence type="ECO:0000313" key="4">
    <source>
        <dbReference type="Proteomes" id="UP000265000"/>
    </source>
</evidence>
<keyword evidence="4" id="KW-1185">Reference proteome</keyword>
<dbReference type="SUPFAM" id="SSF52058">
    <property type="entry name" value="L domain-like"/>
    <property type="match status" value="1"/>
</dbReference>
<dbReference type="GeneID" id="105930434"/>
<evidence type="ECO:0000256" key="2">
    <source>
        <dbReference type="ARBA" id="ARBA00022737"/>
    </source>
</evidence>
<sequence>MAYGSFTLRGAVVREFYDKRTSLNLNSRKLSRVPEFVTRFSNLSVLLLCNNSITVLPPQLQSLKHLTELNLGNNALKEVPVVLSGLESLRKLYLYSNNIDAVPPDVIGRLGNLVVLNLNHNNIRRLPPEIGSLTKLQRLGLLDNKLEELPDEVGRLTELSELNLTFNQLSRLPRELYRCRELKRLHVARNKLTSLPEGITALAKLQVLDVAGNMLSMFPVEFHRLPLRELYCEENGLVQCELVPLLENTELLSLKELAARFVLQEDRKKSSLIHLKLPHYPDLSDLLASRGRCAVCQSPFLTTWLECVHFISLEKDMNMRSCLTVPVQARLCSYSCFRSDGRSYYGVETT</sequence>
<dbReference type="Pfam" id="PF13855">
    <property type="entry name" value="LRR_8"/>
    <property type="match status" value="2"/>
</dbReference>
<dbReference type="STRING" id="8078.ENSFHEP00000029307"/>
<proteinExistence type="predicted"/>
<dbReference type="SMART" id="SM00369">
    <property type="entry name" value="LRR_TYP"/>
    <property type="match status" value="8"/>
</dbReference>
<accession>A0A3Q2QR45</accession>